<feature type="region of interest" description="Disordered" evidence="1">
    <location>
        <begin position="1"/>
        <end position="46"/>
    </location>
</feature>
<evidence type="ECO:0000313" key="2">
    <source>
        <dbReference type="EMBL" id="TNN53987.1"/>
    </source>
</evidence>
<protein>
    <submittedName>
        <fullName evidence="2">Uncharacterized protein</fullName>
    </submittedName>
</protein>
<accession>A0A4Z2GKE4</accession>
<comment type="caution">
    <text evidence="2">The sequence shown here is derived from an EMBL/GenBank/DDBJ whole genome shotgun (WGS) entry which is preliminary data.</text>
</comment>
<keyword evidence="3" id="KW-1185">Reference proteome</keyword>
<proteinExistence type="predicted"/>
<organism evidence="2 3">
    <name type="scientific">Liparis tanakae</name>
    <name type="common">Tanaka's snailfish</name>
    <dbReference type="NCBI Taxonomy" id="230148"/>
    <lineage>
        <taxon>Eukaryota</taxon>
        <taxon>Metazoa</taxon>
        <taxon>Chordata</taxon>
        <taxon>Craniata</taxon>
        <taxon>Vertebrata</taxon>
        <taxon>Euteleostomi</taxon>
        <taxon>Actinopterygii</taxon>
        <taxon>Neopterygii</taxon>
        <taxon>Teleostei</taxon>
        <taxon>Neoteleostei</taxon>
        <taxon>Acanthomorphata</taxon>
        <taxon>Eupercaria</taxon>
        <taxon>Perciformes</taxon>
        <taxon>Cottioidei</taxon>
        <taxon>Cottales</taxon>
        <taxon>Liparidae</taxon>
        <taxon>Liparis</taxon>
    </lineage>
</organism>
<gene>
    <name evidence="2" type="ORF">EYF80_035811</name>
</gene>
<sequence>MCIGTSGKDEDETRVGLARRAARAPSMQTAPCPAPPDGAGSGRRPASSTCDMICMLKLGERDCLVSGAPGDRRSWASSGRMRGSSCRLMLEWRWELPAGGPPSSSEPPADSS</sequence>
<name>A0A4Z2GKE4_9TELE</name>
<evidence type="ECO:0000313" key="3">
    <source>
        <dbReference type="Proteomes" id="UP000314294"/>
    </source>
</evidence>
<dbReference type="Proteomes" id="UP000314294">
    <property type="component" value="Unassembled WGS sequence"/>
</dbReference>
<dbReference type="EMBL" id="SRLO01000500">
    <property type="protein sequence ID" value="TNN53987.1"/>
    <property type="molecule type" value="Genomic_DNA"/>
</dbReference>
<evidence type="ECO:0000256" key="1">
    <source>
        <dbReference type="SAM" id="MobiDB-lite"/>
    </source>
</evidence>
<dbReference type="AlphaFoldDB" id="A0A4Z2GKE4"/>
<reference evidence="2 3" key="1">
    <citation type="submission" date="2019-03" db="EMBL/GenBank/DDBJ databases">
        <title>First draft genome of Liparis tanakae, snailfish: a comprehensive survey of snailfish specific genes.</title>
        <authorList>
            <person name="Kim W."/>
            <person name="Song I."/>
            <person name="Jeong J.-H."/>
            <person name="Kim D."/>
            <person name="Kim S."/>
            <person name="Ryu S."/>
            <person name="Song J.Y."/>
            <person name="Lee S.K."/>
        </authorList>
    </citation>
    <scope>NUCLEOTIDE SEQUENCE [LARGE SCALE GENOMIC DNA]</scope>
    <source>
        <tissue evidence="2">Muscle</tissue>
    </source>
</reference>